<accession>A0AC58SEP9</accession>
<evidence type="ECO:0000313" key="1">
    <source>
        <dbReference type="Proteomes" id="UP000790787"/>
    </source>
</evidence>
<reference evidence="2" key="2">
    <citation type="submission" date="2025-08" db="UniProtKB">
        <authorList>
            <consortium name="RefSeq"/>
        </authorList>
    </citation>
    <scope>IDENTIFICATION</scope>
    <source>
        <tissue evidence="2">Leaf</tissue>
    </source>
</reference>
<sequence>MERFINSVGKFSTKPQIYYHNGDYFVLRFANLEERNQVLCTRHHTINNRPIVMKAWTPDFNLHDEVLRTIPLWVRFPNLSLNYWNMKALSKIGSALENPMYANDCTTGTVRISYARMLIEMDITKPLPRRVKMQDPMGNTIEQQISYD</sequence>
<dbReference type="RefSeq" id="XP_075083445.1">
    <property type="nucleotide sequence ID" value="XM_075227344.1"/>
</dbReference>
<protein>
    <submittedName>
        <fullName evidence="2">Uncharacterized protein LOC142167184</fullName>
    </submittedName>
</protein>
<dbReference type="Proteomes" id="UP000790787">
    <property type="component" value="Chromosome 12"/>
</dbReference>
<organism evidence="1 2">
    <name type="scientific">Nicotiana tabacum</name>
    <name type="common">Common tobacco</name>
    <dbReference type="NCBI Taxonomy" id="4097"/>
    <lineage>
        <taxon>Eukaryota</taxon>
        <taxon>Viridiplantae</taxon>
        <taxon>Streptophyta</taxon>
        <taxon>Embryophyta</taxon>
        <taxon>Tracheophyta</taxon>
        <taxon>Spermatophyta</taxon>
        <taxon>Magnoliopsida</taxon>
        <taxon>eudicotyledons</taxon>
        <taxon>Gunneridae</taxon>
        <taxon>Pentapetalae</taxon>
        <taxon>asterids</taxon>
        <taxon>lamiids</taxon>
        <taxon>Solanales</taxon>
        <taxon>Solanaceae</taxon>
        <taxon>Nicotianoideae</taxon>
        <taxon>Nicotianeae</taxon>
        <taxon>Nicotiana</taxon>
    </lineage>
</organism>
<name>A0AC58SEP9_TOBAC</name>
<reference evidence="1" key="1">
    <citation type="journal article" date="2014" name="Nat. Commun.">
        <title>The tobacco genome sequence and its comparison with those of tomato and potato.</title>
        <authorList>
            <person name="Sierro N."/>
            <person name="Battey J.N."/>
            <person name="Ouadi S."/>
            <person name="Bakaher N."/>
            <person name="Bovet L."/>
            <person name="Willig A."/>
            <person name="Goepfert S."/>
            <person name="Peitsch M.C."/>
            <person name="Ivanov N.V."/>
        </authorList>
    </citation>
    <scope>NUCLEOTIDE SEQUENCE [LARGE SCALE GENOMIC DNA]</scope>
</reference>
<gene>
    <name evidence="2" type="primary">LOC142167184</name>
</gene>
<evidence type="ECO:0000313" key="2">
    <source>
        <dbReference type="RefSeq" id="XP_075083445.1"/>
    </source>
</evidence>
<keyword evidence="1" id="KW-1185">Reference proteome</keyword>
<proteinExistence type="predicted"/>